<dbReference type="NCBIfam" id="NF033530">
    <property type="entry name" value="lasso_PqqD_Strm"/>
    <property type="match status" value="1"/>
</dbReference>
<dbReference type="OrthoDB" id="5195143at2"/>
<dbReference type="RefSeq" id="WP_132404129.1">
    <property type="nucleotide sequence ID" value="NZ_SMKA01000020.1"/>
</dbReference>
<keyword evidence="2" id="KW-1185">Reference proteome</keyword>
<evidence type="ECO:0000313" key="1">
    <source>
        <dbReference type="EMBL" id="TDC32692.1"/>
    </source>
</evidence>
<dbReference type="InterPro" id="IPR041881">
    <property type="entry name" value="PqqD_sf"/>
</dbReference>
<sequence>MRYTLAPGMSWTDTDEGMVLLNEKSGSYLTLNRTGATVLHGILDGKSPDELIATLQASYPDASERIAADVGQLMTSFEQAGVLRP</sequence>
<dbReference type="Pfam" id="PF05402">
    <property type="entry name" value="PqqD"/>
    <property type="match status" value="1"/>
</dbReference>
<protein>
    <submittedName>
        <fullName evidence="1">Lasso peptide biosynthesis PqqD family chaperone</fullName>
    </submittedName>
</protein>
<dbReference type="Gene3D" id="1.10.10.1150">
    <property type="entry name" value="Coenzyme PQQ synthesis protein D (PqqD)"/>
    <property type="match status" value="1"/>
</dbReference>
<dbReference type="Proteomes" id="UP000295075">
    <property type="component" value="Unassembled WGS sequence"/>
</dbReference>
<organism evidence="1 2">
    <name type="scientific">Kribbella albertanoniae</name>
    <dbReference type="NCBI Taxonomy" id="1266829"/>
    <lineage>
        <taxon>Bacteria</taxon>
        <taxon>Bacillati</taxon>
        <taxon>Actinomycetota</taxon>
        <taxon>Actinomycetes</taxon>
        <taxon>Propionibacteriales</taxon>
        <taxon>Kribbellaceae</taxon>
        <taxon>Kribbella</taxon>
    </lineage>
</organism>
<proteinExistence type="predicted"/>
<dbReference type="InterPro" id="IPR008792">
    <property type="entry name" value="PQQD"/>
</dbReference>
<evidence type="ECO:0000313" key="2">
    <source>
        <dbReference type="Proteomes" id="UP000295075"/>
    </source>
</evidence>
<name>A0A4R4QC75_9ACTN</name>
<reference evidence="1 2" key="1">
    <citation type="submission" date="2019-03" db="EMBL/GenBank/DDBJ databases">
        <title>Draft genome sequences of novel Actinobacteria.</title>
        <authorList>
            <person name="Sahin N."/>
            <person name="Ay H."/>
            <person name="Saygin H."/>
        </authorList>
    </citation>
    <scope>NUCLEOTIDE SEQUENCE [LARGE SCALE GENOMIC DNA]</scope>
    <source>
        <strain evidence="1 2">JCM 30547</strain>
    </source>
</reference>
<comment type="caution">
    <text evidence="1">The sequence shown here is derived from an EMBL/GenBank/DDBJ whole genome shotgun (WGS) entry which is preliminary data.</text>
</comment>
<dbReference type="AlphaFoldDB" id="A0A4R4QC75"/>
<gene>
    <name evidence="1" type="ORF">E1261_07765</name>
</gene>
<dbReference type="EMBL" id="SMKA01000020">
    <property type="protein sequence ID" value="TDC32692.1"/>
    <property type="molecule type" value="Genomic_DNA"/>
</dbReference>
<accession>A0A4R4QC75</accession>